<dbReference type="SMART" id="SM00184">
    <property type="entry name" value="RING"/>
    <property type="match status" value="1"/>
</dbReference>
<evidence type="ECO:0000256" key="7">
    <source>
        <dbReference type="ARBA" id="ARBA00023136"/>
    </source>
</evidence>
<dbReference type="AlphaFoldDB" id="A0A507FFB6"/>
<evidence type="ECO:0000256" key="4">
    <source>
        <dbReference type="ARBA" id="ARBA00022771"/>
    </source>
</evidence>
<comment type="subcellular location">
    <subcellularLocation>
        <location evidence="1">Membrane</location>
        <topology evidence="1">Multi-pass membrane protein</topology>
    </subcellularLocation>
</comment>
<proteinExistence type="predicted"/>
<comment type="caution">
    <text evidence="13">The sequence shown here is derived from an EMBL/GenBank/DDBJ whole genome shotgun (WGS) entry which is preliminary data.</text>
</comment>
<dbReference type="Proteomes" id="UP000320333">
    <property type="component" value="Unassembled WGS sequence"/>
</dbReference>
<evidence type="ECO:0000256" key="6">
    <source>
        <dbReference type="ARBA" id="ARBA00022989"/>
    </source>
</evidence>
<evidence type="ECO:0000259" key="12">
    <source>
        <dbReference type="PROSITE" id="PS50089"/>
    </source>
</evidence>
<keyword evidence="3" id="KW-0479">Metal-binding</keyword>
<feature type="chain" id="PRO_5021209065" description="RING-type domain-containing protein" evidence="11">
    <location>
        <begin position="27"/>
        <end position="455"/>
    </location>
</feature>
<evidence type="ECO:0000256" key="5">
    <source>
        <dbReference type="ARBA" id="ARBA00022833"/>
    </source>
</evidence>
<feature type="signal peptide" evidence="11">
    <location>
        <begin position="1"/>
        <end position="26"/>
    </location>
</feature>
<gene>
    <name evidence="13" type="ORF">CcCBS67573_g03893</name>
</gene>
<dbReference type="Gene3D" id="3.30.40.10">
    <property type="entry name" value="Zinc/RING finger domain, C3HC4 (zinc finger)"/>
    <property type="match status" value="1"/>
</dbReference>
<feature type="compositionally biased region" description="Low complexity" evidence="9">
    <location>
        <begin position="73"/>
        <end position="89"/>
    </location>
</feature>
<dbReference type="GO" id="GO:0008270">
    <property type="term" value="F:zinc ion binding"/>
    <property type="evidence" value="ECO:0007669"/>
    <property type="project" value="UniProtKB-KW"/>
</dbReference>
<dbReference type="GO" id="GO:0036503">
    <property type="term" value="P:ERAD pathway"/>
    <property type="evidence" value="ECO:0007669"/>
    <property type="project" value="TreeGrafter"/>
</dbReference>
<keyword evidence="5" id="KW-0862">Zinc</keyword>
<dbReference type="STRING" id="246404.A0A507FFB6"/>
<feature type="region of interest" description="Disordered" evidence="9">
    <location>
        <begin position="73"/>
        <end position="101"/>
    </location>
</feature>
<feature type="transmembrane region" description="Helical" evidence="10">
    <location>
        <begin position="244"/>
        <end position="264"/>
    </location>
</feature>
<keyword evidence="2 10" id="KW-0812">Transmembrane</keyword>
<evidence type="ECO:0000256" key="3">
    <source>
        <dbReference type="ARBA" id="ARBA00022723"/>
    </source>
</evidence>
<evidence type="ECO:0000313" key="13">
    <source>
        <dbReference type="EMBL" id="TPX74832.1"/>
    </source>
</evidence>
<dbReference type="PROSITE" id="PS50089">
    <property type="entry name" value="ZF_RING_2"/>
    <property type="match status" value="1"/>
</dbReference>
<dbReference type="EMBL" id="QEAP01000106">
    <property type="protein sequence ID" value="TPX74832.1"/>
    <property type="molecule type" value="Genomic_DNA"/>
</dbReference>
<protein>
    <recommendedName>
        <fullName evidence="12">RING-type domain-containing protein</fullName>
    </recommendedName>
</protein>
<dbReference type="GO" id="GO:0000139">
    <property type="term" value="C:Golgi membrane"/>
    <property type="evidence" value="ECO:0007669"/>
    <property type="project" value="TreeGrafter"/>
</dbReference>
<evidence type="ECO:0000256" key="9">
    <source>
        <dbReference type="SAM" id="MobiDB-lite"/>
    </source>
</evidence>
<sequence length="455" mass="51086">MKLNYRIAFVVVGSLLVGVLETSAEAGIDRLAVPVPPVPASPPTLAAAKVDSPEPPLSPQSQAKNLAILNQKINNNNNPNANKDPNNHNSHGDHHGIVLPPGPLTDADRERLINEFCNENGIKREDLTPEQHDALVERFKFLEQHRGHEQQHAEMAMILFMSLIAFQIILTLWKKWHEKSFNLVSLIGLWFVPMGIGLNAGNYRFIFVWLAFSLLNGTIVRKAIFENPMKSETPRLVYRWYSYVYNASVVVGAVGYFFTFVPFFSLPSLIFGVSEQTEISMFRGGITILFYALYFGMLGRDFVDRLSDRMALMMGYYAPAGIPKKHLRANVCAICGDSTQQQQQQSNRRAVDKPGFFASLSGAGGVGGSAATNVVKMNCGHPFHEECIRGWTIIGKKDCCPSCKEKVDMKAFSRHAWDSAQLFYLNFLDALRYMLVWNPVVFLILHFVFKVFGFK</sequence>
<dbReference type="GO" id="GO:0005789">
    <property type="term" value="C:endoplasmic reticulum membrane"/>
    <property type="evidence" value="ECO:0007669"/>
    <property type="project" value="TreeGrafter"/>
</dbReference>
<keyword evidence="14" id="KW-1185">Reference proteome</keyword>
<dbReference type="PANTHER" id="PTHR13407:SF0">
    <property type="entry name" value="FI05221P"/>
    <property type="match status" value="1"/>
</dbReference>
<feature type="domain" description="RING-type" evidence="12">
    <location>
        <begin position="332"/>
        <end position="404"/>
    </location>
</feature>
<evidence type="ECO:0000256" key="10">
    <source>
        <dbReference type="SAM" id="Phobius"/>
    </source>
</evidence>
<dbReference type="InterPro" id="IPR013083">
    <property type="entry name" value="Znf_RING/FYVE/PHD"/>
</dbReference>
<feature type="transmembrane region" description="Helical" evidence="10">
    <location>
        <begin position="284"/>
        <end position="303"/>
    </location>
</feature>
<dbReference type="InterPro" id="IPR040176">
    <property type="entry name" value="RNF121/RNF175"/>
</dbReference>
<accession>A0A507FFB6</accession>
<evidence type="ECO:0000313" key="14">
    <source>
        <dbReference type="Proteomes" id="UP000320333"/>
    </source>
</evidence>
<feature type="transmembrane region" description="Helical" evidence="10">
    <location>
        <begin position="206"/>
        <end position="224"/>
    </location>
</feature>
<dbReference type="InterPro" id="IPR001841">
    <property type="entry name" value="Znf_RING"/>
</dbReference>
<dbReference type="PANTHER" id="PTHR13407">
    <property type="entry name" value="RNF121 PROTEIN"/>
    <property type="match status" value="1"/>
</dbReference>
<dbReference type="OrthoDB" id="8062037at2759"/>
<evidence type="ECO:0000256" key="2">
    <source>
        <dbReference type="ARBA" id="ARBA00022692"/>
    </source>
</evidence>
<keyword evidence="4 8" id="KW-0863">Zinc-finger</keyword>
<keyword evidence="7 10" id="KW-0472">Membrane</keyword>
<organism evidence="13 14">
    <name type="scientific">Chytriomyces confervae</name>
    <dbReference type="NCBI Taxonomy" id="246404"/>
    <lineage>
        <taxon>Eukaryota</taxon>
        <taxon>Fungi</taxon>
        <taxon>Fungi incertae sedis</taxon>
        <taxon>Chytridiomycota</taxon>
        <taxon>Chytridiomycota incertae sedis</taxon>
        <taxon>Chytridiomycetes</taxon>
        <taxon>Chytridiales</taxon>
        <taxon>Chytriomycetaceae</taxon>
        <taxon>Chytriomyces</taxon>
    </lineage>
</organism>
<feature type="transmembrane region" description="Helical" evidence="10">
    <location>
        <begin position="180"/>
        <end position="200"/>
    </location>
</feature>
<reference evidence="13 14" key="1">
    <citation type="journal article" date="2019" name="Sci. Rep.">
        <title>Comparative genomics of chytrid fungi reveal insights into the obligate biotrophic and pathogenic lifestyle of Synchytrium endobioticum.</title>
        <authorList>
            <person name="van de Vossenberg B.T.L.H."/>
            <person name="Warris S."/>
            <person name="Nguyen H.D.T."/>
            <person name="van Gent-Pelzer M.P.E."/>
            <person name="Joly D.L."/>
            <person name="van de Geest H.C."/>
            <person name="Bonants P.J.M."/>
            <person name="Smith D.S."/>
            <person name="Levesque C.A."/>
            <person name="van der Lee T.A.J."/>
        </authorList>
    </citation>
    <scope>NUCLEOTIDE SEQUENCE [LARGE SCALE GENOMIC DNA]</scope>
    <source>
        <strain evidence="13 14">CBS 675.73</strain>
    </source>
</reference>
<keyword evidence="11" id="KW-0732">Signal</keyword>
<dbReference type="SUPFAM" id="SSF57850">
    <property type="entry name" value="RING/U-box"/>
    <property type="match status" value="1"/>
</dbReference>
<evidence type="ECO:0000256" key="1">
    <source>
        <dbReference type="ARBA" id="ARBA00004141"/>
    </source>
</evidence>
<keyword evidence="6 10" id="KW-1133">Transmembrane helix</keyword>
<dbReference type="InterPro" id="IPR018957">
    <property type="entry name" value="Znf_C3HC4_RING-type"/>
</dbReference>
<feature type="transmembrane region" description="Helical" evidence="10">
    <location>
        <begin position="155"/>
        <end position="173"/>
    </location>
</feature>
<feature type="transmembrane region" description="Helical" evidence="10">
    <location>
        <begin position="430"/>
        <end position="449"/>
    </location>
</feature>
<name>A0A507FFB6_9FUNG</name>
<evidence type="ECO:0000256" key="11">
    <source>
        <dbReference type="SAM" id="SignalP"/>
    </source>
</evidence>
<evidence type="ECO:0000256" key="8">
    <source>
        <dbReference type="PROSITE-ProRule" id="PRU00175"/>
    </source>
</evidence>
<dbReference type="GO" id="GO:0061630">
    <property type="term" value="F:ubiquitin protein ligase activity"/>
    <property type="evidence" value="ECO:0007669"/>
    <property type="project" value="TreeGrafter"/>
</dbReference>
<dbReference type="Pfam" id="PF00097">
    <property type="entry name" value="zf-C3HC4"/>
    <property type="match status" value="1"/>
</dbReference>